<dbReference type="BioCyc" id="DPIE1322246:BN4_RS11675-MONOMER"/>
<dbReference type="HOGENOM" id="CLU_080977_1_0_7"/>
<dbReference type="eggNOG" id="COG4923">
    <property type="taxonomic scope" value="Bacteria"/>
</dbReference>
<dbReference type="STRING" id="1322246.BN4_12325"/>
<dbReference type="InterPro" id="IPR007362">
    <property type="entry name" value="DUF429"/>
</dbReference>
<dbReference type="Pfam" id="PF04250">
    <property type="entry name" value="DUF429"/>
    <property type="match status" value="1"/>
</dbReference>
<evidence type="ECO:0000313" key="2">
    <source>
        <dbReference type="Proteomes" id="UP000011724"/>
    </source>
</evidence>
<protein>
    <submittedName>
        <fullName evidence="1">NUDIX hydrolase</fullName>
    </submittedName>
</protein>
<sequence length="242" mass="27030">MKYVGVDACKCGWMAAIMDKTGVRCEVFPEFAGIWDAHSDIQRLFVDIPVGLAAEGDRGADMEARRFLPPGFKSSIFNTPVRKALYARTNAEAKSINQELTGKSLSEQSLGISKKIREVDRWLQAHQKEQGKVFESHPEICFIHCAGGPLSYGKKDFLGTLERMKIVRKFVKSAEDLLVSVRERYTRTNVAADDILDAMVLAVVAKECDGRPSFFPAGVEEPPQDETGLPMAVWYHDFSNPR</sequence>
<dbReference type="OrthoDB" id="9811476at2"/>
<dbReference type="Proteomes" id="UP000011724">
    <property type="component" value="Chromosome"/>
</dbReference>
<accession>M1WMG4</accession>
<dbReference type="EMBL" id="FO203427">
    <property type="protein sequence ID" value="CCH49560.1"/>
    <property type="molecule type" value="Genomic_DNA"/>
</dbReference>
<reference evidence="2" key="2">
    <citation type="journal article" date="2013" name="Stand. Genomic Sci.">
        <title>Complete genome sequence of Desulfocapsa sulfexigens, a marine deltaproteobacterium specialized in disproportionating inorganic sulfur compounds.</title>
        <authorList>
            <person name="Finster K.W."/>
            <person name="Kjeldsen K.U."/>
            <person name="Kube M."/>
            <person name="Reinhardt R."/>
            <person name="Mussmann M."/>
            <person name="Amann R."/>
            <person name="Schreiber L."/>
        </authorList>
    </citation>
    <scope>NUCLEOTIDE SEQUENCE [LARGE SCALE GENOMIC DNA]</scope>
    <source>
        <strain evidence="2">DSM 10523 / SB164P1</strain>
    </source>
</reference>
<keyword evidence="1" id="KW-0378">Hydrolase</keyword>
<name>M1WMG4_PSEP2</name>
<gene>
    <name evidence="1" type="ordered locus">BN4_12325</name>
</gene>
<keyword evidence="2" id="KW-1185">Reference proteome</keyword>
<dbReference type="GO" id="GO:0016787">
    <property type="term" value="F:hydrolase activity"/>
    <property type="evidence" value="ECO:0007669"/>
    <property type="project" value="UniProtKB-KW"/>
</dbReference>
<proteinExistence type="predicted"/>
<dbReference type="PATRIC" id="fig|879567.3.peg.2476"/>
<evidence type="ECO:0000313" key="1">
    <source>
        <dbReference type="EMBL" id="CCH49560.1"/>
    </source>
</evidence>
<dbReference type="RefSeq" id="WP_015415603.1">
    <property type="nucleotide sequence ID" value="NC_020409.1"/>
</dbReference>
<organism evidence="1 2">
    <name type="scientific">Pseudodesulfovibrio piezophilus (strain DSM 21447 / JCM 15486 / C1TLV30)</name>
    <name type="common">Desulfovibrio piezophilus</name>
    <dbReference type="NCBI Taxonomy" id="1322246"/>
    <lineage>
        <taxon>Bacteria</taxon>
        <taxon>Pseudomonadati</taxon>
        <taxon>Thermodesulfobacteriota</taxon>
        <taxon>Desulfovibrionia</taxon>
        <taxon>Desulfovibrionales</taxon>
        <taxon>Desulfovibrionaceae</taxon>
    </lineage>
</organism>
<reference evidence="1 2" key="1">
    <citation type="journal article" date="2013" name="PLoS ONE">
        <title>The first genomic and proteomic characterization of a deep-sea sulfate reducer: insights into the piezophilic lifestyle of Desulfovibrio piezophilus.</title>
        <authorList>
            <person name="Pradel N."/>
            <person name="Ji B."/>
            <person name="Gimenez G."/>
            <person name="Talla E."/>
            <person name="Lenoble P."/>
            <person name="Garel M."/>
            <person name="Tamburini C."/>
            <person name="Fourquet P."/>
            <person name="Lebrun R."/>
            <person name="Bertin P."/>
            <person name="Denis Y."/>
            <person name="Pophillat M."/>
            <person name="Barbe V."/>
            <person name="Ollivier B."/>
            <person name="Dolla A."/>
        </authorList>
    </citation>
    <scope>NUCLEOTIDE SEQUENCE [LARGE SCALE GENOMIC DNA]</scope>
    <source>
        <strain evidence="2">DSM 10523 / SB164P1</strain>
    </source>
</reference>
<dbReference type="AlphaFoldDB" id="M1WMG4"/>
<dbReference type="KEGG" id="dpi:BN4_12325"/>